<dbReference type="InterPro" id="IPR003719">
    <property type="entry name" value="Phenazine_PhzF-like"/>
</dbReference>
<dbReference type="Proteomes" id="UP001500842">
    <property type="component" value="Unassembled WGS sequence"/>
</dbReference>
<keyword evidence="2" id="KW-1185">Reference proteome</keyword>
<evidence type="ECO:0000313" key="1">
    <source>
        <dbReference type="EMBL" id="GAA1532968.1"/>
    </source>
</evidence>
<dbReference type="Pfam" id="PF02567">
    <property type="entry name" value="PhzC-PhzF"/>
    <property type="match status" value="1"/>
</dbReference>
<protein>
    <submittedName>
        <fullName evidence="1">PhzF family phenazine biosynthesis protein</fullName>
    </submittedName>
</protein>
<sequence>MLRVGMTSRDFRQVDVFTDEPLLGNPVAVVHDADAMSDDEMQRIARWTNLSETTFLLAPTDPAADYRLRIFTPSTELPFAGHPTLGSAHAWLEAGGAPAGERVVQQCGIGLVELRRAGGRLAFAAPDLLRSGPVDDALADRIVAALGLDRAAVLGMAWADNGPGWVGVRLGSAAEVLALAPSYADLPVDVGVIGPHPEGSECAVEVRAFCPHAAGITEDPVTGSLNASLAQWLAGDVLPASYVAAQGTVLGRRGRVHVETAADGTIWVGGDTCTTIHGTVTLGPPSAD</sequence>
<dbReference type="NCBIfam" id="TIGR00654">
    <property type="entry name" value="PhzF_family"/>
    <property type="match status" value="1"/>
</dbReference>
<dbReference type="PIRSF" id="PIRSF016184">
    <property type="entry name" value="PhzC_PhzF"/>
    <property type="match status" value="1"/>
</dbReference>
<dbReference type="EMBL" id="BAAAOR010000030">
    <property type="protein sequence ID" value="GAA1532968.1"/>
    <property type="molecule type" value="Genomic_DNA"/>
</dbReference>
<dbReference type="Gene3D" id="3.10.310.10">
    <property type="entry name" value="Diaminopimelate Epimerase, Chain A, domain 1"/>
    <property type="match status" value="2"/>
</dbReference>
<comment type="caution">
    <text evidence="1">The sequence shown here is derived from an EMBL/GenBank/DDBJ whole genome shotgun (WGS) entry which is preliminary data.</text>
</comment>
<reference evidence="1 2" key="1">
    <citation type="journal article" date="2019" name="Int. J. Syst. Evol. Microbiol.">
        <title>The Global Catalogue of Microorganisms (GCM) 10K type strain sequencing project: providing services to taxonomists for standard genome sequencing and annotation.</title>
        <authorList>
            <consortium name="The Broad Institute Genomics Platform"/>
            <consortium name="The Broad Institute Genome Sequencing Center for Infectious Disease"/>
            <person name="Wu L."/>
            <person name="Ma J."/>
        </authorList>
    </citation>
    <scope>NUCLEOTIDE SEQUENCE [LARGE SCALE GENOMIC DNA]</scope>
    <source>
        <strain evidence="1 2">JCM 14942</strain>
    </source>
</reference>
<evidence type="ECO:0000313" key="2">
    <source>
        <dbReference type="Proteomes" id="UP001500842"/>
    </source>
</evidence>
<organism evidence="1 2">
    <name type="scientific">Nocardioides humi</name>
    <dbReference type="NCBI Taxonomy" id="449461"/>
    <lineage>
        <taxon>Bacteria</taxon>
        <taxon>Bacillati</taxon>
        <taxon>Actinomycetota</taxon>
        <taxon>Actinomycetes</taxon>
        <taxon>Propionibacteriales</taxon>
        <taxon>Nocardioidaceae</taxon>
        <taxon>Nocardioides</taxon>
    </lineage>
</organism>
<dbReference type="PANTHER" id="PTHR13774">
    <property type="entry name" value="PHENAZINE BIOSYNTHESIS PROTEIN"/>
    <property type="match status" value="1"/>
</dbReference>
<proteinExistence type="predicted"/>
<dbReference type="PANTHER" id="PTHR13774:SF32">
    <property type="entry name" value="ANTISENSE-ENHANCING SEQUENCE 1"/>
    <property type="match status" value="1"/>
</dbReference>
<gene>
    <name evidence="1" type="ORF">GCM10009788_39980</name>
</gene>
<dbReference type="SUPFAM" id="SSF54506">
    <property type="entry name" value="Diaminopimelate epimerase-like"/>
    <property type="match status" value="1"/>
</dbReference>
<name>A0ABN2B6N5_9ACTN</name>
<accession>A0ABN2B6N5</accession>